<organism evidence="2 3">
    <name type="scientific">Macrosiphum euphorbiae</name>
    <name type="common">potato aphid</name>
    <dbReference type="NCBI Taxonomy" id="13131"/>
    <lineage>
        <taxon>Eukaryota</taxon>
        <taxon>Metazoa</taxon>
        <taxon>Ecdysozoa</taxon>
        <taxon>Arthropoda</taxon>
        <taxon>Hexapoda</taxon>
        <taxon>Insecta</taxon>
        <taxon>Pterygota</taxon>
        <taxon>Neoptera</taxon>
        <taxon>Paraneoptera</taxon>
        <taxon>Hemiptera</taxon>
        <taxon>Sternorrhyncha</taxon>
        <taxon>Aphidomorpha</taxon>
        <taxon>Aphidoidea</taxon>
        <taxon>Aphididae</taxon>
        <taxon>Macrosiphini</taxon>
        <taxon>Macrosiphum</taxon>
    </lineage>
</organism>
<name>A0AAV0Y801_9HEMI</name>
<evidence type="ECO:0000313" key="3">
    <source>
        <dbReference type="Proteomes" id="UP001160148"/>
    </source>
</evidence>
<gene>
    <name evidence="2" type="ORF">MEUPH1_LOCUS29204</name>
</gene>
<dbReference type="AlphaFoldDB" id="A0AAV0Y801"/>
<comment type="caution">
    <text evidence="2">The sequence shown here is derived from an EMBL/GenBank/DDBJ whole genome shotgun (WGS) entry which is preliminary data.</text>
</comment>
<dbReference type="EMBL" id="CARXXK010001361">
    <property type="protein sequence ID" value="CAI6375747.1"/>
    <property type="molecule type" value="Genomic_DNA"/>
</dbReference>
<sequence>MTEAAGLWWSDSDSDSGSNNLSDVAPNSTISNMDEVDDISDSDSGNDIYRNIQINNHGEGIMGILSFRDHLDIIESIFNEVEDRYEIRDSDEDW</sequence>
<evidence type="ECO:0000313" key="2">
    <source>
        <dbReference type="EMBL" id="CAI6375747.1"/>
    </source>
</evidence>
<keyword evidence="3" id="KW-1185">Reference proteome</keyword>
<feature type="region of interest" description="Disordered" evidence="1">
    <location>
        <begin position="1"/>
        <end position="44"/>
    </location>
</feature>
<proteinExistence type="predicted"/>
<accession>A0AAV0Y801</accession>
<dbReference type="Proteomes" id="UP001160148">
    <property type="component" value="Unassembled WGS sequence"/>
</dbReference>
<evidence type="ECO:0000256" key="1">
    <source>
        <dbReference type="SAM" id="MobiDB-lite"/>
    </source>
</evidence>
<reference evidence="2 3" key="1">
    <citation type="submission" date="2023-01" db="EMBL/GenBank/DDBJ databases">
        <authorList>
            <person name="Whitehead M."/>
        </authorList>
    </citation>
    <scope>NUCLEOTIDE SEQUENCE [LARGE SCALE GENOMIC DNA]</scope>
</reference>
<protein>
    <submittedName>
        <fullName evidence="2">Uncharacterized protein</fullName>
    </submittedName>
</protein>
<feature type="compositionally biased region" description="Low complexity" evidence="1">
    <location>
        <begin position="1"/>
        <end position="23"/>
    </location>
</feature>